<sequence>MHEIDHVVFCRSPSPEVGYYGATCPDADAIVRQVMERRFYNDNTIAPAIIRMLFHDCFVTVRTCHRSGVAS</sequence>
<keyword evidence="8" id="KW-0408">Iron</keyword>
<feature type="binding site" evidence="11">
    <location>
        <position position="59"/>
    </location>
    <ligand>
        <name>Ca(2+)</name>
        <dbReference type="ChEBI" id="CHEBI:29108"/>
        <label>1</label>
    </ligand>
</feature>
<dbReference type="GO" id="GO:0046872">
    <property type="term" value="F:metal ion binding"/>
    <property type="evidence" value="ECO:0007669"/>
    <property type="project" value="UniProtKB-KW"/>
</dbReference>
<dbReference type="PANTHER" id="PTHR31235">
    <property type="entry name" value="PEROXIDASE 25-RELATED"/>
    <property type="match status" value="1"/>
</dbReference>
<evidence type="ECO:0000256" key="5">
    <source>
        <dbReference type="ARBA" id="ARBA00022723"/>
    </source>
</evidence>
<keyword evidence="4" id="KW-0349">Heme</keyword>
<dbReference type="InParanoid" id="A0A0N7KIG3"/>
<reference evidence="16" key="1">
    <citation type="journal article" date="2005" name="Nature">
        <title>The map-based sequence of the rice genome.</title>
        <authorList>
            <consortium name="International rice genome sequencing project (IRGSP)"/>
            <person name="Matsumoto T."/>
            <person name="Wu J."/>
            <person name="Kanamori H."/>
            <person name="Katayose Y."/>
            <person name="Fujisawa M."/>
            <person name="Namiki N."/>
            <person name="Mizuno H."/>
            <person name="Yamamoto K."/>
            <person name="Antonio B.A."/>
            <person name="Baba T."/>
            <person name="Sakata K."/>
            <person name="Nagamura Y."/>
            <person name="Aoki H."/>
            <person name="Arikawa K."/>
            <person name="Arita K."/>
            <person name="Bito T."/>
            <person name="Chiden Y."/>
            <person name="Fujitsuka N."/>
            <person name="Fukunaka R."/>
            <person name="Hamada M."/>
            <person name="Harada C."/>
            <person name="Hayashi A."/>
            <person name="Hijishita S."/>
            <person name="Honda M."/>
            <person name="Hosokawa S."/>
            <person name="Ichikawa Y."/>
            <person name="Idonuma A."/>
            <person name="Iijima M."/>
            <person name="Ikeda M."/>
            <person name="Ikeno M."/>
            <person name="Ito K."/>
            <person name="Ito S."/>
            <person name="Ito T."/>
            <person name="Ito Y."/>
            <person name="Ito Y."/>
            <person name="Iwabuchi A."/>
            <person name="Kamiya K."/>
            <person name="Karasawa W."/>
            <person name="Kurita K."/>
            <person name="Katagiri S."/>
            <person name="Kikuta A."/>
            <person name="Kobayashi H."/>
            <person name="Kobayashi N."/>
            <person name="Machita K."/>
            <person name="Maehara T."/>
            <person name="Masukawa M."/>
            <person name="Mizubayashi T."/>
            <person name="Mukai Y."/>
            <person name="Nagasaki H."/>
            <person name="Nagata Y."/>
            <person name="Naito S."/>
            <person name="Nakashima M."/>
            <person name="Nakama Y."/>
            <person name="Nakamichi Y."/>
            <person name="Nakamura M."/>
            <person name="Meguro A."/>
            <person name="Negishi M."/>
            <person name="Ohta I."/>
            <person name="Ohta T."/>
            <person name="Okamoto M."/>
            <person name="Ono N."/>
            <person name="Saji S."/>
            <person name="Sakaguchi M."/>
            <person name="Sakai K."/>
            <person name="Shibata M."/>
            <person name="Shimokawa T."/>
            <person name="Song J."/>
            <person name="Takazaki Y."/>
            <person name="Terasawa K."/>
            <person name="Tsugane M."/>
            <person name="Tsuji K."/>
            <person name="Ueda S."/>
            <person name="Waki K."/>
            <person name="Yamagata H."/>
            <person name="Yamamoto M."/>
            <person name="Yamamoto S."/>
            <person name="Yamane H."/>
            <person name="Yoshiki S."/>
            <person name="Yoshihara R."/>
            <person name="Yukawa K."/>
            <person name="Zhong H."/>
            <person name="Yano M."/>
            <person name="Yuan Q."/>
            <person name="Ouyang S."/>
            <person name="Liu J."/>
            <person name="Jones K.M."/>
            <person name="Gansberger K."/>
            <person name="Moffat K."/>
            <person name="Hill J."/>
            <person name="Bera J."/>
            <person name="Fadrosh D."/>
            <person name="Jin S."/>
            <person name="Johri S."/>
            <person name="Kim M."/>
            <person name="Overton L."/>
            <person name="Reardon M."/>
            <person name="Tsitrin T."/>
            <person name="Vuong H."/>
            <person name="Weaver B."/>
            <person name="Ciecko A."/>
            <person name="Tallon L."/>
            <person name="Jackson J."/>
            <person name="Pai G."/>
            <person name="Aken S.V."/>
            <person name="Utterback T."/>
            <person name="Reidmuller S."/>
            <person name="Feldblyum T."/>
            <person name="Hsiao J."/>
            <person name="Zismann V."/>
            <person name="Iobst S."/>
            <person name="de Vazeille A.R."/>
            <person name="Buell C.R."/>
            <person name="Ying K."/>
            <person name="Li Y."/>
            <person name="Lu T."/>
            <person name="Huang Y."/>
            <person name="Zhao Q."/>
            <person name="Feng Q."/>
            <person name="Zhang L."/>
            <person name="Zhu J."/>
            <person name="Weng Q."/>
            <person name="Mu J."/>
            <person name="Lu Y."/>
            <person name="Fan D."/>
            <person name="Liu Y."/>
            <person name="Guan J."/>
            <person name="Zhang Y."/>
            <person name="Yu S."/>
            <person name="Liu X."/>
            <person name="Zhang Y."/>
            <person name="Hong G."/>
            <person name="Han B."/>
            <person name="Choisne N."/>
            <person name="Demange N."/>
            <person name="Orjeda G."/>
            <person name="Samain S."/>
            <person name="Cattolico L."/>
            <person name="Pelletier E."/>
            <person name="Couloux A."/>
            <person name="Segurens B."/>
            <person name="Wincker P."/>
            <person name="D'Hont A."/>
            <person name="Scarpelli C."/>
            <person name="Weissenbach J."/>
            <person name="Salanoubat M."/>
            <person name="Quetier F."/>
            <person name="Yu Y."/>
            <person name="Kim H.R."/>
            <person name="Rambo T."/>
            <person name="Currie J."/>
            <person name="Collura K."/>
            <person name="Luo M."/>
            <person name="Yang T."/>
            <person name="Ammiraju J.S.S."/>
            <person name="Engler F."/>
            <person name="Soderlund C."/>
            <person name="Wing R.A."/>
            <person name="Palmer L.E."/>
            <person name="de la Bastide M."/>
            <person name="Spiegel L."/>
            <person name="Nascimento L."/>
            <person name="Zutavern T."/>
            <person name="O'Shaughnessy A."/>
            <person name="Dike S."/>
            <person name="Dedhia N."/>
            <person name="Preston R."/>
            <person name="Balija V."/>
            <person name="McCombie W.R."/>
            <person name="Chow T."/>
            <person name="Chen H."/>
            <person name="Chung M."/>
            <person name="Chen C."/>
            <person name="Shaw J."/>
            <person name="Wu H."/>
            <person name="Hsiao K."/>
            <person name="Chao Y."/>
            <person name="Chu M."/>
            <person name="Cheng C."/>
            <person name="Hour A."/>
            <person name="Lee P."/>
            <person name="Lin S."/>
            <person name="Lin Y."/>
            <person name="Liou J."/>
            <person name="Liu S."/>
            <person name="Hsing Y."/>
            <person name="Raghuvanshi S."/>
            <person name="Mohanty A."/>
            <person name="Bharti A.K."/>
            <person name="Gaur A."/>
            <person name="Gupta V."/>
            <person name="Kumar D."/>
            <person name="Ravi V."/>
            <person name="Vij S."/>
            <person name="Kapur A."/>
            <person name="Khurana P."/>
            <person name="Khurana P."/>
            <person name="Khurana J.P."/>
            <person name="Tyagi A.K."/>
            <person name="Gaikwad K."/>
            <person name="Singh A."/>
            <person name="Dalal V."/>
            <person name="Srivastava S."/>
            <person name="Dixit A."/>
            <person name="Pal A.K."/>
            <person name="Ghazi I.A."/>
            <person name="Yadav M."/>
            <person name="Pandit A."/>
            <person name="Bhargava A."/>
            <person name="Sureshbabu K."/>
            <person name="Batra K."/>
            <person name="Sharma T.R."/>
            <person name="Mohapatra T."/>
            <person name="Singh N.K."/>
            <person name="Messing J."/>
            <person name="Nelson A.B."/>
            <person name="Fuks G."/>
            <person name="Kavchok S."/>
            <person name="Keizer G."/>
            <person name="Linton E."/>
            <person name="Llaca V."/>
            <person name="Song R."/>
            <person name="Tanyolac B."/>
            <person name="Young S."/>
            <person name="Ho-Il K."/>
            <person name="Hahn J.H."/>
            <person name="Sangsakoo G."/>
            <person name="Vanavichit A."/>
            <person name="de Mattos Luiz.A.T."/>
            <person name="Zimmer P.D."/>
            <person name="Malone G."/>
            <person name="Dellagostin O."/>
            <person name="de Oliveira A.C."/>
            <person name="Bevan M."/>
            <person name="Bancroft I."/>
            <person name="Minx P."/>
            <person name="Cordum H."/>
            <person name="Wilson R."/>
            <person name="Cheng Z."/>
            <person name="Jin W."/>
            <person name="Jiang J."/>
            <person name="Leong S.A."/>
            <person name="Iwama H."/>
            <person name="Gojobori T."/>
            <person name="Itoh T."/>
            <person name="Niimura Y."/>
            <person name="Fujii Y."/>
            <person name="Habara T."/>
            <person name="Sakai H."/>
            <person name="Sato Y."/>
            <person name="Wilson G."/>
            <person name="Kumar K."/>
            <person name="McCouch S."/>
            <person name="Juretic N."/>
            <person name="Hoen D."/>
            <person name="Wright S."/>
            <person name="Bruskiewich R."/>
            <person name="Bureau T."/>
            <person name="Miyao A."/>
            <person name="Hirochika H."/>
            <person name="Nishikawa T."/>
            <person name="Kadowaki K."/>
            <person name="Sugiura M."/>
            <person name="Burr B."/>
            <person name="Sasaki T."/>
        </authorList>
    </citation>
    <scope>NUCLEOTIDE SEQUENCE [LARGE SCALE GENOMIC DNA]</scope>
    <source>
        <strain evidence="16">cv. Nipponbare</strain>
    </source>
</reference>
<feature type="active site" description="Proton acceptor" evidence="10">
    <location>
        <position position="55"/>
    </location>
</feature>
<comment type="catalytic activity">
    <reaction evidence="1">
        <text>2 a phenolic donor + H2O2 = 2 a phenolic radical donor + 2 H2O</text>
        <dbReference type="Rhea" id="RHEA:56136"/>
        <dbReference type="ChEBI" id="CHEBI:15377"/>
        <dbReference type="ChEBI" id="CHEBI:16240"/>
        <dbReference type="ChEBI" id="CHEBI:139520"/>
        <dbReference type="ChEBI" id="CHEBI:139521"/>
        <dbReference type="EC" id="1.11.1.7"/>
    </reaction>
</comment>
<accession>A0A0N7KIG3</accession>
<comment type="cofactor">
    <cofactor evidence="2">
        <name>heme b</name>
        <dbReference type="ChEBI" id="CHEBI:60344"/>
    </cofactor>
</comment>
<evidence type="ECO:0000256" key="3">
    <source>
        <dbReference type="ARBA" id="ARBA00022559"/>
    </source>
</evidence>
<dbReference type="InterPro" id="IPR002016">
    <property type="entry name" value="Haem_peroxidase"/>
</dbReference>
<evidence type="ECO:0000256" key="8">
    <source>
        <dbReference type="ARBA" id="ARBA00023004"/>
    </source>
</evidence>
<evidence type="ECO:0000256" key="7">
    <source>
        <dbReference type="ARBA" id="ARBA00023002"/>
    </source>
</evidence>
<dbReference type="InterPro" id="IPR000823">
    <property type="entry name" value="Peroxidase_pln"/>
</dbReference>
<dbReference type="AlphaFoldDB" id="A0A0N7KIG3"/>
<evidence type="ECO:0000259" key="14">
    <source>
        <dbReference type="PROSITE" id="PS50873"/>
    </source>
</evidence>
<dbReference type="InterPro" id="IPR010255">
    <property type="entry name" value="Haem_peroxidase_sf"/>
</dbReference>
<keyword evidence="6 11" id="KW-0106">Calcium</keyword>
<dbReference type="STRING" id="39947.A0A0N7KIG3"/>
<dbReference type="InterPro" id="IPR019794">
    <property type="entry name" value="Peroxidases_AS"/>
</dbReference>
<dbReference type="PaxDb" id="39947-A0A0N7KIG3"/>
<dbReference type="GO" id="GO:0020037">
    <property type="term" value="F:heme binding"/>
    <property type="evidence" value="ECO:0007669"/>
    <property type="project" value="InterPro"/>
</dbReference>
<dbReference type="Proteomes" id="UP000059680">
    <property type="component" value="Chromosome 4"/>
</dbReference>
<dbReference type="GO" id="GO:0140825">
    <property type="term" value="F:lactoperoxidase activity"/>
    <property type="evidence" value="ECO:0007669"/>
    <property type="project" value="UniProtKB-EC"/>
</dbReference>
<keyword evidence="3" id="KW-0575">Peroxidase</keyword>
<dbReference type="Pfam" id="PF00141">
    <property type="entry name" value="peroxidase"/>
    <property type="match status" value="1"/>
</dbReference>
<evidence type="ECO:0000256" key="11">
    <source>
        <dbReference type="PIRSR" id="PIRSR600823-3"/>
    </source>
</evidence>
<dbReference type="GO" id="GO:0006979">
    <property type="term" value="P:response to oxidative stress"/>
    <property type="evidence" value="ECO:0007669"/>
    <property type="project" value="InterPro"/>
</dbReference>
<evidence type="ECO:0000313" key="16">
    <source>
        <dbReference type="Proteomes" id="UP000059680"/>
    </source>
</evidence>
<comment type="similarity">
    <text evidence="13">Belongs to the peroxidase family.</text>
</comment>
<dbReference type="GO" id="GO:0042744">
    <property type="term" value="P:hydrogen peroxide catabolic process"/>
    <property type="evidence" value="ECO:0007669"/>
    <property type="project" value="UniProtKB-KW"/>
</dbReference>
<evidence type="ECO:0000256" key="13">
    <source>
        <dbReference type="RuleBase" id="RU004241"/>
    </source>
</evidence>
<reference evidence="15 16" key="3">
    <citation type="journal article" date="2013" name="Rice">
        <title>Improvement of the Oryza sativa Nipponbare reference genome using next generation sequence and optical map data.</title>
        <authorList>
            <person name="Kawahara Y."/>
            <person name="de la Bastide M."/>
            <person name="Hamilton J.P."/>
            <person name="Kanamori H."/>
            <person name="McCombie W.R."/>
            <person name="Ouyang S."/>
            <person name="Schwartz D.C."/>
            <person name="Tanaka T."/>
            <person name="Wu J."/>
            <person name="Zhou S."/>
            <person name="Childs K.L."/>
            <person name="Davidson R.M."/>
            <person name="Lin H."/>
            <person name="Quesada-Ocampo L."/>
            <person name="Vaillancourt B."/>
            <person name="Sakai H."/>
            <person name="Lee S.S."/>
            <person name="Kim J."/>
            <person name="Numa H."/>
            <person name="Itoh T."/>
            <person name="Buell C.R."/>
            <person name="Matsumoto T."/>
        </authorList>
    </citation>
    <scope>NUCLEOTIDE SEQUENCE [LARGE SCALE GENOMIC DNA]</scope>
    <source>
        <strain evidence="16">cv. Nipponbare</strain>
    </source>
</reference>
<keyword evidence="5 11" id="KW-0479">Metal-binding</keyword>
<gene>
    <name evidence="15" type="ordered locus">Os04g0105850</name>
    <name evidence="15" type="ORF">OSNPB_040105850</name>
</gene>
<feature type="binding site" evidence="11">
    <location>
        <position position="56"/>
    </location>
    <ligand>
        <name>Ca(2+)</name>
        <dbReference type="ChEBI" id="CHEBI:29108"/>
        <label>1</label>
    </ligand>
</feature>
<evidence type="ECO:0000256" key="1">
    <source>
        <dbReference type="ARBA" id="ARBA00000189"/>
    </source>
</evidence>
<dbReference type="SMR" id="A0A0N7KIG3"/>
<keyword evidence="16" id="KW-1185">Reference proteome</keyword>
<dbReference type="SUPFAM" id="SSF48113">
    <property type="entry name" value="Heme-dependent peroxidases"/>
    <property type="match status" value="1"/>
</dbReference>
<dbReference type="EMBL" id="AP014960">
    <property type="protein sequence ID" value="BAS87537.1"/>
    <property type="molecule type" value="Genomic_DNA"/>
</dbReference>
<comment type="cofactor">
    <cofactor evidence="11">
        <name>Ca(2+)</name>
        <dbReference type="ChEBI" id="CHEBI:29108"/>
    </cofactor>
    <text evidence="11">Binds 2 calcium ions per subunit.</text>
</comment>
<name>A0A0N7KIG3_ORYSJ</name>
<dbReference type="Gene3D" id="1.10.520.10">
    <property type="match status" value="1"/>
</dbReference>
<proteinExistence type="inferred from homology"/>
<dbReference type="PROSITE" id="PS00436">
    <property type="entry name" value="PEROXIDASE_2"/>
    <property type="match status" value="1"/>
</dbReference>
<evidence type="ECO:0000256" key="9">
    <source>
        <dbReference type="ARBA" id="ARBA00023324"/>
    </source>
</evidence>
<evidence type="ECO:0000313" key="15">
    <source>
        <dbReference type="EMBL" id="BAS87537.1"/>
    </source>
</evidence>
<reference evidence="15 16" key="2">
    <citation type="journal article" date="2013" name="Plant Cell Physiol.">
        <title>Rice Annotation Project Database (RAP-DB): an integrative and interactive database for rice genomics.</title>
        <authorList>
            <person name="Sakai H."/>
            <person name="Lee S.S."/>
            <person name="Tanaka T."/>
            <person name="Numa H."/>
            <person name="Kim J."/>
            <person name="Kawahara Y."/>
            <person name="Wakimoto H."/>
            <person name="Yang C.C."/>
            <person name="Iwamoto M."/>
            <person name="Abe T."/>
            <person name="Yamada Y."/>
            <person name="Muto A."/>
            <person name="Inokuchi H."/>
            <person name="Ikemura T."/>
            <person name="Matsumoto T."/>
            <person name="Sasaki T."/>
            <person name="Itoh T."/>
        </authorList>
    </citation>
    <scope>NUCLEOTIDE SEQUENCE [LARGE SCALE GENOMIC DNA]</scope>
    <source>
        <strain evidence="16">cv. Nipponbare</strain>
    </source>
</reference>
<evidence type="ECO:0000256" key="6">
    <source>
        <dbReference type="ARBA" id="ARBA00022837"/>
    </source>
</evidence>
<organism evidence="15 16">
    <name type="scientific">Oryza sativa subsp. japonica</name>
    <name type="common">Rice</name>
    <dbReference type="NCBI Taxonomy" id="39947"/>
    <lineage>
        <taxon>Eukaryota</taxon>
        <taxon>Viridiplantae</taxon>
        <taxon>Streptophyta</taxon>
        <taxon>Embryophyta</taxon>
        <taxon>Tracheophyta</taxon>
        <taxon>Spermatophyta</taxon>
        <taxon>Magnoliopsida</taxon>
        <taxon>Liliopsida</taxon>
        <taxon>Poales</taxon>
        <taxon>Poaceae</taxon>
        <taxon>BOP clade</taxon>
        <taxon>Oryzoideae</taxon>
        <taxon>Oryzeae</taxon>
        <taxon>Oryzinae</taxon>
        <taxon>Oryza</taxon>
        <taxon>Oryza sativa</taxon>
    </lineage>
</organism>
<dbReference type="PROSITE" id="PS50873">
    <property type="entry name" value="PEROXIDASE_4"/>
    <property type="match status" value="1"/>
</dbReference>
<feature type="site" description="Transition state stabilizer" evidence="12">
    <location>
        <position position="51"/>
    </location>
</feature>
<evidence type="ECO:0000256" key="10">
    <source>
        <dbReference type="PIRSR" id="PIRSR600823-1"/>
    </source>
</evidence>
<evidence type="ECO:0000256" key="2">
    <source>
        <dbReference type="ARBA" id="ARBA00001970"/>
    </source>
</evidence>
<protein>
    <submittedName>
        <fullName evidence="15">Os04g0105850 protein</fullName>
    </submittedName>
</protein>
<keyword evidence="7" id="KW-0560">Oxidoreductase</keyword>
<evidence type="ECO:0000256" key="4">
    <source>
        <dbReference type="ARBA" id="ARBA00022617"/>
    </source>
</evidence>
<keyword evidence="9" id="KW-0376">Hydrogen peroxide</keyword>
<feature type="domain" description="Plant heme peroxidase family profile" evidence="14">
    <location>
        <begin position="14"/>
        <end position="59"/>
    </location>
</feature>
<evidence type="ECO:0000256" key="12">
    <source>
        <dbReference type="PIRSR" id="PIRSR600823-4"/>
    </source>
</evidence>